<comment type="caution">
    <text evidence="2">The sequence shown here is derived from an EMBL/GenBank/DDBJ whole genome shotgun (WGS) entry which is preliminary data.</text>
</comment>
<accession>A0A558BXK2</accession>
<proteinExistence type="predicted"/>
<dbReference type="AlphaFoldDB" id="A0A558BXK2"/>
<sequence length="223" mass="25237">MSLMYQKLRARGLTFTHVCEVGVYIPETSNILDFINNGVRATLVEADPDVAQKIKAAFATKNIDLHPVAVWDTNGTLKLSKAASSTFATELPTSPALENDRYHVSEATTFEVPCVQFSTIDDGTIDLLSIDIEGGEWYVLKHLVSSPKVLSIETHGKYYTNPFLTEITAWLAQHQYTLWYKDGSDSVFIKEGLFPISVFDKLATKRVELLIRWKKFKRIFKKK</sequence>
<protein>
    <submittedName>
        <fullName evidence="2">FkbM family methyltransferase</fullName>
    </submittedName>
</protein>
<dbReference type="OrthoDB" id="9810122at2"/>
<keyword evidence="2" id="KW-0489">Methyltransferase</keyword>
<dbReference type="SUPFAM" id="SSF53335">
    <property type="entry name" value="S-adenosyl-L-methionine-dependent methyltransferases"/>
    <property type="match status" value="1"/>
</dbReference>
<dbReference type="NCBIfam" id="TIGR01444">
    <property type="entry name" value="fkbM_fam"/>
    <property type="match status" value="1"/>
</dbReference>
<gene>
    <name evidence="2" type="ORF">FNT36_07245</name>
</gene>
<dbReference type="GO" id="GO:0032259">
    <property type="term" value="P:methylation"/>
    <property type="evidence" value="ECO:0007669"/>
    <property type="project" value="UniProtKB-KW"/>
</dbReference>
<dbReference type="GO" id="GO:0008168">
    <property type="term" value="F:methyltransferase activity"/>
    <property type="evidence" value="ECO:0007669"/>
    <property type="project" value="UniProtKB-KW"/>
</dbReference>
<keyword evidence="2" id="KW-0808">Transferase</keyword>
<evidence type="ECO:0000313" key="3">
    <source>
        <dbReference type="Proteomes" id="UP000317624"/>
    </source>
</evidence>
<dbReference type="InterPro" id="IPR006342">
    <property type="entry name" value="FkbM_mtfrase"/>
</dbReference>
<dbReference type="Gene3D" id="3.40.50.150">
    <property type="entry name" value="Vaccinia Virus protein VP39"/>
    <property type="match status" value="1"/>
</dbReference>
<evidence type="ECO:0000259" key="1">
    <source>
        <dbReference type="Pfam" id="PF05050"/>
    </source>
</evidence>
<keyword evidence="3" id="KW-1185">Reference proteome</keyword>
<evidence type="ECO:0000313" key="2">
    <source>
        <dbReference type="EMBL" id="TVT41246.1"/>
    </source>
</evidence>
<dbReference type="Pfam" id="PF05050">
    <property type="entry name" value="Methyltransf_21"/>
    <property type="match status" value="1"/>
</dbReference>
<organism evidence="2 3">
    <name type="scientific">Hymenobacter setariae</name>
    <dbReference type="NCBI Taxonomy" id="2594794"/>
    <lineage>
        <taxon>Bacteria</taxon>
        <taxon>Pseudomonadati</taxon>
        <taxon>Bacteroidota</taxon>
        <taxon>Cytophagia</taxon>
        <taxon>Cytophagales</taxon>
        <taxon>Hymenobacteraceae</taxon>
        <taxon>Hymenobacter</taxon>
    </lineage>
</organism>
<dbReference type="EMBL" id="VMRJ01000002">
    <property type="protein sequence ID" value="TVT41246.1"/>
    <property type="molecule type" value="Genomic_DNA"/>
</dbReference>
<dbReference type="InterPro" id="IPR029063">
    <property type="entry name" value="SAM-dependent_MTases_sf"/>
</dbReference>
<feature type="domain" description="Methyltransferase FkbM" evidence="1">
    <location>
        <begin position="20"/>
        <end position="177"/>
    </location>
</feature>
<reference evidence="2 3" key="1">
    <citation type="submission" date="2019-07" db="EMBL/GenBank/DDBJ databases">
        <title>Hymenobacter sp. straun FUR1 Genome sequencing and assembly.</title>
        <authorList>
            <person name="Chhetri G."/>
        </authorList>
    </citation>
    <scope>NUCLEOTIDE SEQUENCE [LARGE SCALE GENOMIC DNA]</scope>
    <source>
        <strain evidence="2 3">Fur1</strain>
    </source>
</reference>
<dbReference type="Proteomes" id="UP000317624">
    <property type="component" value="Unassembled WGS sequence"/>
</dbReference>
<dbReference type="RefSeq" id="WP_144845944.1">
    <property type="nucleotide sequence ID" value="NZ_VMRJ01000002.1"/>
</dbReference>
<name>A0A558BXK2_9BACT</name>